<name>A0A1V2LH74_PICKU</name>
<keyword evidence="3" id="KW-0862">Zinc</keyword>
<protein>
    <submittedName>
        <fullName evidence="6">Protein yippee-like MOH1</fullName>
    </submittedName>
</protein>
<dbReference type="VEuPathDB" id="FungiDB:C5L36_0A11660"/>
<accession>A0A1V2LH74</accession>
<comment type="caution">
    <text evidence="6">The sequence shown here is derived from an EMBL/GenBank/DDBJ whole genome shotgun (WGS) entry which is preliminary data.</text>
</comment>
<evidence type="ECO:0000313" key="7">
    <source>
        <dbReference type="Proteomes" id="UP000189274"/>
    </source>
</evidence>
<dbReference type="GO" id="GO:0046872">
    <property type="term" value="F:metal ion binding"/>
    <property type="evidence" value="ECO:0007669"/>
    <property type="project" value="UniProtKB-KW"/>
</dbReference>
<keyword evidence="2" id="KW-0479">Metal-binding</keyword>
<dbReference type="Proteomes" id="UP000189274">
    <property type="component" value="Unassembled WGS sequence"/>
</dbReference>
<dbReference type="InterPro" id="IPR034751">
    <property type="entry name" value="Yippee"/>
</dbReference>
<evidence type="ECO:0000256" key="4">
    <source>
        <dbReference type="SAM" id="MobiDB-lite"/>
    </source>
</evidence>
<dbReference type="InterPro" id="IPR004910">
    <property type="entry name" value="Yippee/Mis18/Cereblon"/>
</dbReference>
<organism evidence="6 7">
    <name type="scientific">Pichia kudriavzevii</name>
    <name type="common">Yeast</name>
    <name type="synonym">Issatchenkia orientalis</name>
    <dbReference type="NCBI Taxonomy" id="4909"/>
    <lineage>
        <taxon>Eukaryota</taxon>
        <taxon>Fungi</taxon>
        <taxon>Dikarya</taxon>
        <taxon>Ascomycota</taxon>
        <taxon>Saccharomycotina</taxon>
        <taxon>Pichiomycetes</taxon>
        <taxon>Pichiales</taxon>
        <taxon>Pichiaceae</taxon>
        <taxon>Pichia</taxon>
    </lineage>
</organism>
<evidence type="ECO:0000259" key="5">
    <source>
        <dbReference type="PROSITE" id="PS51792"/>
    </source>
</evidence>
<feature type="compositionally biased region" description="Low complexity" evidence="4">
    <location>
        <begin position="48"/>
        <end position="57"/>
    </location>
</feature>
<proteinExistence type="inferred from homology"/>
<gene>
    <name evidence="6" type="ORF">BOH78_4407</name>
</gene>
<evidence type="ECO:0000256" key="3">
    <source>
        <dbReference type="ARBA" id="ARBA00022833"/>
    </source>
</evidence>
<sequence>MGRVCVDYFDLSPSSRGDITSGSSPKSNDRANITGKIKYRRPSATRSSISSIYSGESNTRRSSSHSQYSFGSVFSGVTSGARRSVSSGASSVFPGEVKYTFHNVFGNDMGEASHGQQQLRIGESRLNTNGDALDGGVGMHGIDFGVNFWGNKGNAYFVKNVLNVRESKCETMKNMRTGRYGVKSITCVQCDSEMGWKYITSVDPDERYKVGKYVVERNMMDVYKVMS</sequence>
<comment type="similarity">
    <text evidence="1">Belongs to the yippee family.</text>
</comment>
<dbReference type="PANTHER" id="PTHR13848">
    <property type="entry name" value="PROTEIN YIPPEE-LIKE CG15309-RELATED"/>
    <property type="match status" value="1"/>
</dbReference>
<dbReference type="InterPro" id="IPR039058">
    <property type="entry name" value="Yippee_fam"/>
</dbReference>
<reference evidence="7" key="1">
    <citation type="journal article" date="2017" name="Genome Announc.">
        <title>Genome sequences of Cyberlindnera fabianii 65, Pichia kudriavzevii 129, and Saccharomyces cerevisiae 131 isolated from fermented masau fruits in Zimbabwe.</title>
        <authorList>
            <person name="van Rijswijck I.M.H."/>
            <person name="Derks M.F.L."/>
            <person name="Abee T."/>
            <person name="de Ridder D."/>
            <person name="Smid E.J."/>
        </authorList>
    </citation>
    <scope>NUCLEOTIDE SEQUENCE [LARGE SCALE GENOMIC DNA]</scope>
    <source>
        <strain evidence="7">129</strain>
    </source>
</reference>
<evidence type="ECO:0000256" key="2">
    <source>
        <dbReference type="ARBA" id="ARBA00022723"/>
    </source>
</evidence>
<evidence type="ECO:0000256" key="1">
    <source>
        <dbReference type="ARBA" id="ARBA00005613"/>
    </source>
</evidence>
<dbReference type="EMBL" id="MQVM01000032">
    <property type="protein sequence ID" value="ONH71587.1"/>
    <property type="molecule type" value="Genomic_DNA"/>
</dbReference>
<feature type="domain" description="Yippee" evidence="5">
    <location>
        <begin position="124"/>
        <end position="224"/>
    </location>
</feature>
<dbReference type="AlphaFoldDB" id="A0A1V2LH74"/>
<evidence type="ECO:0000313" key="6">
    <source>
        <dbReference type="EMBL" id="ONH71587.1"/>
    </source>
</evidence>
<feature type="region of interest" description="Disordered" evidence="4">
    <location>
        <begin position="48"/>
        <end position="68"/>
    </location>
</feature>
<dbReference type="Pfam" id="PF03226">
    <property type="entry name" value="Yippee-Mis18"/>
    <property type="match status" value="1"/>
</dbReference>
<dbReference type="PROSITE" id="PS51792">
    <property type="entry name" value="YIPPEE"/>
    <property type="match status" value="1"/>
</dbReference>